<accession>A0A0L8LD93</accession>
<name>A0A0L8LD93_STRVR</name>
<evidence type="ECO:0000313" key="2">
    <source>
        <dbReference type="EMBL" id="KOG35996.1"/>
    </source>
</evidence>
<organism evidence="2 3">
    <name type="scientific">Streptomyces viridochromogenes</name>
    <dbReference type="NCBI Taxonomy" id="1938"/>
    <lineage>
        <taxon>Bacteria</taxon>
        <taxon>Bacillati</taxon>
        <taxon>Actinomycetota</taxon>
        <taxon>Actinomycetes</taxon>
        <taxon>Kitasatosporales</taxon>
        <taxon>Streptomycetaceae</taxon>
        <taxon>Streptomyces</taxon>
    </lineage>
</organism>
<dbReference type="EMBL" id="LGUP01000016">
    <property type="protein sequence ID" value="KOG35996.1"/>
    <property type="molecule type" value="Genomic_DNA"/>
</dbReference>
<dbReference type="AlphaFoldDB" id="A0A0L8LD93"/>
<gene>
    <name evidence="2" type="ORF">ADK34_03390</name>
</gene>
<evidence type="ECO:0000256" key="1">
    <source>
        <dbReference type="SAM" id="MobiDB-lite"/>
    </source>
</evidence>
<evidence type="ECO:0000313" key="3">
    <source>
        <dbReference type="Proteomes" id="UP000037023"/>
    </source>
</evidence>
<proteinExistence type="predicted"/>
<comment type="caution">
    <text evidence="2">The sequence shown here is derived from an EMBL/GenBank/DDBJ whole genome shotgun (WGS) entry which is preliminary data.</text>
</comment>
<reference evidence="2 3" key="1">
    <citation type="submission" date="2015-06" db="EMBL/GenBank/DDBJ databases">
        <authorList>
            <person name="Hoefler B.C."/>
            <person name="Straight P.D."/>
        </authorList>
    </citation>
    <scope>NUCLEOTIDE SEQUENCE [LARGE SCALE GENOMIC DNA]</scope>
    <source>
        <strain evidence="2 3">NRRL 3427</strain>
    </source>
</reference>
<feature type="region of interest" description="Disordered" evidence="1">
    <location>
        <begin position="43"/>
        <end position="62"/>
    </location>
</feature>
<dbReference type="Proteomes" id="UP000037023">
    <property type="component" value="Unassembled WGS sequence"/>
</dbReference>
<sequence length="90" mass="9936">MRARRRRAAPRGLHARLTDGAAAAWIRSEIRRAGWAVGRCGVGQSRRRRASDRGQSVTRRRGCGADAAGVRLMGRKVTTSLFRQPTLPRA</sequence>
<protein>
    <submittedName>
        <fullName evidence="2">Uncharacterized protein</fullName>
    </submittedName>
</protein>
<dbReference type="PATRIC" id="fig|1938.6.peg.741"/>